<evidence type="ECO:0000256" key="1">
    <source>
        <dbReference type="ARBA" id="ARBA00004651"/>
    </source>
</evidence>
<keyword evidence="10" id="KW-1185">Reference proteome</keyword>
<feature type="domain" description="ABC transmembrane type-1" evidence="8">
    <location>
        <begin position="81"/>
        <end position="270"/>
    </location>
</feature>
<dbReference type="Proteomes" id="UP000265962">
    <property type="component" value="Unassembled WGS sequence"/>
</dbReference>
<feature type="transmembrane region" description="Helical" evidence="7">
    <location>
        <begin position="129"/>
        <end position="154"/>
    </location>
</feature>
<dbReference type="GO" id="GO:0055085">
    <property type="term" value="P:transmembrane transport"/>
    <property type="evidence" value="ECO:0007669"/>
    <property type="project" value="InterPro"/>
</dbReference>
<dbReference type="PANTHER" id="PTHR43386">
    <property type="entry name" value="OLIGOPEPTIDE TRANSPORT SYSTEM PERMEASE PROTEIN APPC"/>
    <property type="match status" value="1"/>
</dbReference>
<dbReference type="InterPro" id="IPR050366">
    <property type="entry name" value="BP-dependent_transpt_permease"/>
</dbReference>
<evidence type="ECO:0000259" key="8">
    <source>
        <dbReference type="PROSITE" id="PS50928"/>
    </source>
</evidence>
<comment type="subcellular location">
    <subcellularLocation>
        <location evidence="1 7">Cell membrane</location>
        <topology evidence="1 7">Multi-pass membrane protein</topology>
    </subcellularLocation>
</comment>
<dbReference type="InterPro" id="IPR035906">
    <property type="entry name" value="MetI-like_sf"/>
</dbReference>
<keyword evidence="2 7" id="KW-0813">Transport</keyword>
<feature type="transmembrane region" description="Helical" evidence="7">
    <location>
        <begin position="250"/>
        <end position="270"/>
    </location>
</feature>
<dbReference type="OrthoDB" id="8906042at2"/>
<dbReference type="Pfam" id="PF12911">
    <property type="entry name" value="OppC_N"/>
    <property type="match status" value="1"/>
</dbReference>
<organism evidence="9 10">
    <name type="scientific">Propionibacterium ruminifibrarum</name>
    <dbReference type="NCBI Taxonomy" id="1962131"/>
    <lineage>
        <taxon>Bacteria</taxon>
        <taxon>Bacillati</taxon>
        <taxon>Actinomycetota</taxon>
        <taxon>Actinomycetes</taxon>
        <taxon>Propionibacteriales</taxon>
        <taxon>Propionibacteriaceae</taxon>
        <taxon>Propionibacterium</taxon>
    </lineage>
</organism>
<dbReference type="NCBIfam" id="NF045474">
    <property type="entry name" value="Opp2C"/>
    <property type="match status" value="1"/>
</dbReference>
<dbReference type="CDD" id="cd06261">
    <property type="entry name" value="TM_PBP2"/>
    <property type="match status" value="1"/>
</dbReference>
<evidence type="ECO:0000313" key="9">
    <source>
        <dbReference type="EMBL" id="SPF69182.1"/>
    </source>
</evidence>
<evidence type="ECO:0000256" key="3">
    <source>
        <dbReference type="ARBA" id="ARBA00022475"/>
    </source>
</evidence>
<sequence>MSALRSIWRNTRRAIGGRRIFGVYVALVVVIILVAVFAKQIAPMDPYAANLSDAFQPPSAEHWFGTDKLGRDIASRIVYGTRISLTSAIILVLTISVVGSFLGVIAGHFGGLVDAVIMRISDMMISFPGIVLAIAVAGLLGASIRNAIIALAVVSWTKYARLARSLVLKIRHSDFVTAAELSGTRPGRLMRRYLLPSALPTLVITAATDIGTMMLELAGLSFLGFGAQPPQAEWGLMLNEGRAYLLDSPWLMIFPGAAISVTVIVFNLLGDALRDILDPRHAGQDEDVVELVPAPLS</sequence>
<evidence type="ECO:0000256" key="5">
    <source>
        <dbReference type="ARBA" id="ARBA00022989"/>
    </source>
</evidence>
<name>A0A375I4Y9_9ACTN</name>
<keyword evidence="6 7" id="KW-0472">Membrane</keyword>
<feature type="transmembrane region" description="Helical" evidence="7">
    <location>
        <begin position="85"/>
        <end position="109"/>
    </location>
</feature>
<dbReference type="RefSeq" id="WP_119716292.1">
    <property type="nucleotide sequence ID" value="NZ_OMOH01000010.1"/>
</dbReference>
<comment type="similarity">
    <text evidence="7">Belongs to the binding-protein-dependent transport system permease family.</text>
</comment>
<dbReference type="AlphaFoldDB" id="A0A375I4Y9"/>
<evidence type="ECO:0000256" key="7">
    <source>
        <dbReference type="RuleBase" id="RU363032"/>
    </source>
</evidence>
<accession>A0A375I4Y9</accession>
<evidence type="ECO:0000313" key="10">
    <source>
        <dbReference type="Proteomes" id="UP000265962"/>
    </source>
</evidence>
<keyword evidence="3" id="KW-1003">Cell membrane</keyword>
<dbReference type="EMBL" id="OMOH01000010">
    <property type="protein sequence ID" value="SPF69182.1"/>
    <property type="molecule type" value="Genomic_DNA"/>
</dbReference>
<dbReference type="SUPFAM" id="SSF161098">
    <property type="entry name" value="MetI-like"/>
    <property type="match status" value="1"/>
</dbReference>
<dbReference type="Pfam" id="PF00528">
    <property type="entry name" value="BPD_transp_1"/>
    <property type="match status" value="1"/>
</dbReference>
<feature type="transmembrane region" description="Helical" evidence="7">
    <location>
        <begin position="20"/>
        <end position="38"/>
    </location>
</feature>
<keyword evidence="4 7" id="KW-0812">Transmembrane</keyword>
<reference evidence="10" key="1">
    <citation type="submission" date="2018-02" db="EMBL/GenBank/DDBJ databases">
        <authorList>
            <person name="Hornung B."/>
        </authorList>
    </citation>
    <scope>NUCLEOTIDE SEQUENCE [LARGE SCALE GENOMIC DNA]</scope>
</reference>
<evidence type="ECO:0000256" key="4">
    <source>
        <dbReference type="ARBA" id="ARBA00022692"/>
    </source>
</evidence>
<dbReference type="Gene3D" id="1.10.3720.10">
    <property type="entry name" value="MetI-like"/>
    <property type="match status" value="1"/>
</dbReference>
<evidence type="ECO:0000256" key="6">
    <source>
        <dbReference type="ARBA" id="ARBA00023136"/>
    </source>
</evidence>
<dbReference type="PANTHER" id="PTHR43386:SF25">
    <property type="entry name" value="PEPTIDE ABC TRANSPORTER PERMEASE PROTEIN"/>
    <property type="match status" value="1"/>
</dbReference>
<evidence type="ECO:0000256" key="2">
    <source>
        <dbReference type="ARBA" id="ARBA00022448"/>
    </source>
</evidence>
<gene>
    <name evidence="9" type="ORF">PROPJV5_2142</name>
</gene>
<feature type="transmembrane region" description="Helical" evidence="7">
    <location>
        <begin position="193"/>
        <end position="215"/>
    </location>
</feature>
<keyword evidence="5 7" id="KW-1133">Transmembrane helix</keyword>
<dbReference type="InterPro" id="IPR000515">
    <property type="entry name" value="MetI-like"/>
</dbReference>
<dbReference type="InterPro" id="IPR053385">
    <property type="entry name" value="ABC_transport_permease"/>
</dbReference>
<protein>
    <submittedName>
        <fullName evidence="9">Binding-protein-dependent transport system inner membrane component</fullName>
    </submittedName>
</protein>
<proteinExistence type="inferred from homology"/>
<dbReference type="InterPro" id="IPR025966">
    <property type="entry name" value="OppC_N"/>
</dbReference>
<dbReference type="PROSITE" id="PS50928">
    <property type="entry name" value="ABC_TM1"/>
    <property type="match status" value="1"/>
</dbReference>
<dbReference type="GO" id="GO:0005886">
    <property type="term" value="C:plasma membrane"/>
    <property type="evidence" value="ECO:0007669"/>
    <property type="project" value="UniProtKB-SubCell"/>
</dbReference>